<organism evidence="1 2">
    <name type="scientific">Ophiocordyceps australis</name>
    <dbReference type="NCBI Taxonomy" id="1399860"/>
    <lineage>
        <taxon>Eukaryota</taxon>
        <taxon>Fungi</taxon>
        <taxon>Dikarya</taxon>
        <taxon>Ascomycota</taxon>
        <taxon>Pezizomycotina</taxon>
        <taxon>Sordariomycetes</taxon>
        <taxon>Hypocreomycetidae</taxon>
        <taxon>Hypocreales</taxon>
        <taxon>Ophiocordycipitaceae</taxon>
        <taxon>Ophiocordyceps</taxon>
    </lineage>
</organism>
<accession>A0A2C5YH79</accession>
<name>A0A2C5YH79_9HYPO</name>
<evidence type="ECO:0000313" key="1">
    <source>
        <dbReference type="EMBL" id="PHH66652.1"/>
    </source>
</evidence>
<keyword evidence="2" id="KW-1185">Reference proteome</keyword>
<protein>
    <submittedName>
        <fullName evidence="1">Uncharacterized protein</fullName>
    </submittedName>
</protein>
<dbReference type="STRING" id="1399860.A0A2C5YH79"/>
<dbReference type="EMBL" id="NJET01000006">
    <property type="protein sequence ID" value="PHH66652.1"/>
    <property type="molecule type" value="Genomic_DNA"/>
</dbReference>
<evidence type="ECO:0000313" key="2">
    <source>
        <dbReference type="Proteomes" id="UP000226192"/>
    </source>
</evidence>
<comment type="caution">
    <text evidence="1">The sequence shown here is derived from an EMBL/GenBank/DDBJ whole genome shotgun (WGS) entry which is preliminary data.</text>
</comment>
<proteinExistence type="predicted"/>
<dbReference type="OrthoDB" id="5235741at2759"/>
<dbReference type="Proteomes" id="UP000226192">
    <property type="component" value="Unassembled WGS sequence"/>
</dbReference>
<reference evidence="1 2" key="1">
    <citation type="submission" date="2017-06" db="EMBL/GenBank/DDBJ databases">
        <title>Ant-infecting Ophiocordyceps genomes reveal a high diversity of potential behavioral manipulation genes and a possible major role for enterotoxins.</title>
        <authorList>
            <person name="De Bekker C."/>
            <person name="Evans H.C."/>
            <person name="Brachmann A."/>
            <person name="Hughes D.P."/>
        </authorList>
    </citation>
    <scope>NUCLEOTIDE SEQUENCE [LARGE SCALE GENOMIC DNA]</scope>
    <source>
        <strain evidence="1 2">Map64</strain>
    </source>
</reference>
<dbReference type="AlphaFoldDB" id="A0A2C5YH79"/>
<gene>
    <name evidence="1" type="ORF">CDD81_6489</name>
</gene>
<sequence>MIPLWWTGTGDNRIHDQHSVELTVDADGHYRLEPAMEGEEHGMLHLSNSGRLRITGQCDLYLPPQERHDSQTLAVIVAGLYRTHAQACPTHVKSLIQNNKAFHRVDIFAYILYEQSDATQKDSIETAIKDCYGANLRRLEVRPVHEVEEDYPGGPESILEPCGNRLQRLNNQLKTISLAGAMWRSWTIEQGEMHDVVMRIRPDTSFVSDEQLPFWTLAELGSDKLVLPHPKAGGEHYFYCAQMSGQIVVGPTDQIAYGSPAAMGHWLSMYHYFPQIVHLASNRERPAHRDFSGSQIAIMT</sequence>